<accession>A0A9K3D6J6</accession>
<proteinExistence type="inferred from homology"/>
<dbReference type="Gene3D" id="3.40.50.1820">
    <property type="entry name" value="alpha/beta hydrolase"/>
    <property type="match status" value="1"/>
</dbReference>
<dbReference type="InterPro" id="IPR008758">
    <property type="entry name" value="Peptidase_S28"/>
</dbReference>
<dbReference type="InterPro" id="IPR029058">
    <property type="entry name" value="AB_hydrolase_fold"/>
</dbReference>
<evidence type="ECO:0000256" key="1">
    <source>
        <dbReference type="ARBA" id="ARBA00011079"/>
    </source>
</evidence>
<dbReference type="GO" id="GO:0006508">
    <property type="term" value="P:proteolysis"/>
    <property type="evidence" value="ECO:0007669"/>
    <property type="project" value="UniProtKB-KW"/>
</dbReference>
<keyword evidence="3 6" id="KW-0732">Signal</keyword>
<dbReference type="Pfam" id="PF05577">
    <property type="entry name" value="Peptidase_S28"/>
    <property type="match status" value="1"/>
</dbReference>
<dbReference type="Proteomes" id="UP000265618">
    <property type="component" value="Unassembled WGS sequence"/>
</dbReference>
<sequence length="276" mass="31192">MTLRALVVLVCLAAVLCQIPGQSELYYHGQEVDHFDPLNFDTFSQRYYRYDGEWVPSNGGVVLYICGEYECSGLQDFRLWPLDIAASLNATLVVPEHRFYGETQPMPDWTVDSLRLLTVEQALADLAQFLDYFQAQLFQETGRTDIPVFVIGASYPGALSAWFRLKYPHMVKGSIASSGVINPIKDFHSFDTHMYNAIPGYCSNAIQVVTAEAERDIPAAKARYGAEALSDFDFFYMLIDAAVGEVQYSAQGALCDRFQGVTEEEDILDTWWTFWM</sequence>
<feature type="chain" id="PRO_5039895505" evidence="6">
    <location>
        <begin position="18"/>
        <end position="276"/>
    </location>
</feature>
<feature type="non-terminal residue" evidence="7">
    <location>
        <position position="276"/>
    </location>
</feature>
<protein>
    <submittedName>
        <fullName evidence="7">Peptidase S28</fullName>
    </submittedName>
</protein>
<dbReference type="GO" id="GO:0008239">
    <property type="term" value="F:dipeptidyl-peptidase activity"/>
    <property type="evidence" value="ECO:0007669"/>
    <property type="project" value="TreeGrafter"/>
</dbReference>
<dbReference type="EMBL" id="BDIP01003884">
    <property type="protein sequence ID" value="GIQ88234.1"/>
    <property type="molecule type" value="Genomic_DNA"/>
</dbReference>
<comment type="caution">
    <text evidence="7">The sequence shown here is derived from an EMBL/GenBank/DDBJ whole genome shotgun (WGS) entry which is preliminary data.</text>
</comment>
<evidence type="ECO:0000256" key="2">
    <source>
        <dbReference type="ARBA" id="ARBA00022670"/>
    </source>
</evidence>
<keyword evidence="5" id="KW-0325">Glycoprotein</keyword>
<evidence type="ECO:0000256" key="3">
    <source>
        <dbReference type="ARBA" id="ARBA00022729"/>
    </source>
</evidence>
<evidence type="ECO:0000313" key="7">
    <source>
        <dbReference type="EMBL" id="GIQ88234.1"/>
    </source>
</evidence>
<dbReference type="PANTHER" id="PTHR11010">
    <property type="entry name" value="PROTEASE S28 PRO-X CARBOXYPEPTIDASE-RELATED"/>
    <property type="match status" value="1"/>
</dbReference>
<evidence type="ECO:0000256" key="5">
    <source>
        <dbReference type="ARBA" id="ARBA00023180"/>
    </source>
</evidence>
<keyword evidence="8" id="KW-1185">Reference proteome</keyword>
<dbReference type="GO" id="GO:0070008">
    <property type="term" value="F:serine-type exopeptidase activity"/>
    <property type="evidence" value="ECO:0007669"/>
    <property type="project" value="InterPro"/>
</dbReference>
<keyword evidence="4" id="KW-0378">Hydrolase</keyword>
<reference evidence="7 8" key="1">
    <citation type="journal article" date="2018" name="PLoS ONE">
        <title>The draft genome of Kipferlia bialata reveals reductive genome evolution in fornicate parasites.</title>
        <authorList>
            <person name="Tanifuji G."/>
            <person name="Takabayashi S."/>
            <person name="Kume K."/>
            <person name="Takagi M."/>
            <person name="Nakayama T."/>
            <person name="Kamikawa R."/>
            <person name="Inagaki Y."/>
            <person name="Hashimoto T."/>
        </authorList>
    </citation>
    <scope>NUCLEOTIDE SEQUENCE [LARGE SCALE GENOMIC DNA]</scope>
    <source>
        <strain evidence="7">NY0173</strain>
    </source>
</reference>
<comment type="similarity">
    <text evidence="1">Belongs to the peptidase S28 family.</text>
</comment>
<dbReference type="PANTHER" id="PTHR11010:SF11">
    <property type="entry name" value="THYMUS-SPECIFIC SERINE PROTEASE"/>
    <property type="match status" value="1"/>
</dbReference>
<name>A0A9K3D6J6_9EUKA</name>
<dbReference type="OrthoDB" id="1735038at2759"/>
<dbReference type="SUPFAM" id="SSF53474">
    <property type="entry name" value="alpha/beta-Hydrolases"/>
    <property type="match status" value="1"/>
</dbReference>
<evidence type="ECO:0000313" key="8">
    <source>
        <dbReference type="Proteomes" id="UP000265618"/>
    </source>
</evidence>
<organism evidence="7 8">
    <name type="scientific">Kipferlia bialata</name>
    <dbReference type="NCBI Taxonomy" id="797122"/>
    <lineage>
        <taxon>Eukaryota</taxon>
        <taxon>Metamonada</taxon>
        <taxon>Carpediemonas-like organisms</taxon>
        <taxon>Kipferlia</taxon>
    </lineage>
</organism>
<evidence type="ECO:0000256" key="6">
    <source>
        <dbReference type="SAM" id="SignalP"/>
    </source>
</evidence>
<gene>
    <name evidence="7" type="ORF">KIPB_010439</name>
</gene>
<feature type="signal peptide" evidence="6">
    <location>
        <begin position="1"/>
        <end position="17"/>
    </location>
</feature>
<dbReference type="AlphaFoldDB" id="A0A9K3D6J6"/>
<keyword evidence="2" id="KW-0645">Protease</keyword>
<evidence type="ECO:0000256" key="4">
    <source>
        <dbReference type="ARBA" id="ARBA00022801"/>
    </source>
</evidence>